<evidence type="ECO:0000313" key="2">
    <source>
        <dbReference type="Proteomes" id="UP000838749"/>
    </source>
</evidence>
<dbReference type="EMBL" id="CAKMAB010000030">
    <property type="protein sequence ID" value="CAH1058193.1"/>
    <property type="molecule type" value="Genomic_DNA"/>
</dbReference>
<protein>
    <recommendedName>
        <fullName evidence="3">Lantibiotic</fullName>
    </recommendedName>
</protein>
<gene>
    <name evidence="1" type="ORF">PAECIP111894_04366</name>
</gene>
<accession>A0ABN8FJD0</accession>
<dbReference type="Proteomes" id="UP000838749">
    <property type="component" value="Unassembled WGS sequence"/>
</dbReference>
<name>A0ABN8FJD0_9BACL</name>
<sequence length="40" mass="4697">MRSDELDMLNTINFEDLKFSDVEDMDEIVTPGWGSYYCCN</sequence>
<comment type="caution">
    <text evidence="1">The sequence shown here is derived from an EMBL/GenBank/DDBJ whole genome shotgun (WGS) entry which is preliminary data.</text>
</comment>
<evidence type="ECO:0008006" key="3">
    <source>
        <dbReference type="Google" id="ProtNLM"/>
    </source>
</evidence>
<organism evidence="1 2">
    <name type="scientific">Paenibacillus pseudetheri</name>
    <dbReference type="NCBI Taxonomy" id="2897682"/>
    <lineage>
        <taxon>Bacteria</taxon>
        <taxon>Bacillati</taxon>
        <taxon>Bacillota</taxon>
        <taxon>Bacilli</taxon>
        <taxon>Bacillales</taxon>
        <taxon>Paenibacillaceae</taxon>
        <taxon>Paenibacillus</taxon>
    </lineage>
</organism>
<keyword evidence="2" id="KW-1185">Reference proteome</keyword>
<reference evidence="1" key="1">
    <citation type="submission" date="2021-12" db="EMBL/GenBank/DDBJ databases">
        <authorList>
            <person name="Criscuolo A."/>
        </authorList>
    </citation>
    <scope>NUCLEOTIDE SEQUENCE</scope>
    <source>
        <strain evidence="1">CIP111894</strain>
    </source>
</reference>
<evidence type="ECO:0000313" key="1">
    <source>
        <dbReference type="EMBL" id="CAH1058193.1"/>
    </source>
</evidence>
<dbReference type="RefSeq" id="WP_279306901.1">
    <property type="nucleotide sequence ID" value="NZ_CAKMAB010000030.1"/>
</dbReference>
<proteinExistence type="predicted"/>